<evidence type="ECO:0000313" key="3">
    <source>
        <dbReference type="Proteomes" id="UP000183496"/>
    </source>
</evidence>
<keyword evidence="1" id="KW-1133">Transmembrane helix</keyword>
<gene>
    <name evidence="2" type="ORF">SAMN04488089_10681</name>
</gene>
<sequence length="142" mass="16648">MSKRKLTKCECFILLNIVSMYLLHFIVLLLMAFEKGNRSIDFEFIYMMLITPFVLMGMSYMTTIPTLVMMLVLTLCLKGRFILSYWLSLGFYLYLTYFMFDSNLHISCVTSTVLAGAMVTGIFWKVCKRIDEDIKYEAWLES</sequence>
<organism evidence="2 3">
    <name type="scientific">Myroides profundi</name>
    <dbReference type="NCBI Taxonomy" id="480520"/>
    <lineage>
        <taxon>Bacteria</taxon>
        <taxon>Pseudomonadati</taxon>
        <taxon>Bacteroidota</taxon>
        <taxon>Flavobacteriia</taxon>
        <taxon>Flavobacteriales</taxon>
        <taxon>Flavobacteriaceae</taxon>
        <taxon>Myroides</taxon>
    </lineage>
</organism>
<comment type="caution">
    <text evidence="2">The sequence shown here is derived from an EMBL/GenBank/DDBJ whole genome shotgun (WGS) entry which is preliminary data.</text>
</comment>
<feature type="transmembrane region" description="Helical" evidence="1">
    <location>
        <begin position="81"/>
        <end position="98"/>
    </location>
</feature>
<accession>A0AAJ4W3K8</accession>
<reference evidence="2 3" key="1">
    <citation type="submission" date="2016-10" db="EMBL/GenBank/DDBJ databases">
        <authorList>
            <person name="Varghese N."/>
            <person name="Submissions S."/>
        </authorList>
    </citation>
    <scope>NUCLEOTIDE SEQUENCE [LARGE SCALE GENOMIC DNA]</scope>
    <source>
        <strain evidence="3">DSM 19823 / KCTC 23066 / CCTCC M 208030 / D25</strain>
    </source>
</reference>
<dbReference type="EMBL" id="FOFY01000006">
    <property type="protein sequence ID" value="SEQ80203.1"/>
    <property type="molecule type" value="Genomic_DNA"/>
</dbReference>
<dbReference type="RefSeq" id="WP_139177125.1">
    <property type="nucleotide sequence ID" value="NZ_CP010817.1"/>
</dbReference>
<proteinExistence type="predicted"/>
<keyword evidence="1" id="KW-0472">Membrane</keyword>
<dbReference type="Proteomes" id="UP000183496">
    <property type="component" value="Unassembled WGS sequence"/>
</dbReference>
<keyword evidence="1" id="KW-0812">Transmembrane</keyword>
<evidence type="ECO:0000313" key="2">
    <source>
        <dbReference type="EMBL" id="SEQ80203.1"/>
    </source>
</evidence>
<keyword evidence="3" id="KW-1185">Reference proteome</keyword>
<feature type="transmembrane region" description="Helical" evidence="1">
    <location>
        <begin position="45"/>
        <end position="74"/>
    </location>
</feature>
<evidence type="ECO:0000256" key="1">
    <source>
        <dbReference type="SAM" id="Phobius"/>
    </source>
</evidence>
<dbReference type="AlphaFoldDB" id="A0AAJ4W3K8"/>
<feature type="transmembrane region" description="Helical" evidence="1">
    <location>
        <begin position="104"/>
        <end position="124"/>
    </location>
</feature>
<feature type="transmembrane region" description="Helical" evidence="1">
    <location>
        <begin position="12"/>
        <end position="33"/>
    </location>
</feature>
<name>A0AAJ4W3K8_MYRPR</name>
<protein>
    <submittedName>
        <fullName evidence="2">Uncharacterized protein</fullName>
    </submittedName>
</protein>